<dbReference type="GO" id="GO:0072344">
    <property type="term" value="P:rescue of stalled ribosome"/>
    <property type="evidence" value="ECO:0007669"/>
    <property type="project" value="TreeGrafter"/>
</dbReference>
<dbReference type="InterPro" id="IPR000352">
    <property type="entry name" value="Pep_chain_release_fac_I"/>
</dbReference>
<dbReference type="STRING" id="361183.AMC99_02345"/>
<dbReference type="InterPro" id="IPR045853">
    <property type="entry name" value="Pep_chain_release_fac_I_sf"/>
</dbReference>
<comment type="similarity">
    <text evidence="1">Belongs to the prokaryotic/mitochondrial release factor family.</text>
</comment>
<dbReference type="PATRIC" id="fig|361183.4.peg.2303"/>
<dbReference type="GO" id="GO:0003747">
    <property type="term" value="F:translation release factor activity"/>
    <property type="evidence" value="ECO:0007669"/>
    <property type="project" value="InterPro"/>
</dbReference>
<dbReference type="PANTHER" id="PTHR47814">
    <property type="entry name" value="PEPTIDYL-TRNA HYDROLASE ARFB"/>
    <property type="match status" value="1"/>
</dbReference>
<keyword evidence="5" id="KW-1185">Reference proteome</keyword>
<evidence type="ECO:0000256" key="1">
    <source>
        <dbReference type="ARBA" id="ARBA00010835"/>
    </source>
</evidence>
<dbReference type="SUPFAM" id="SSF75620">
    <property type="entry name" value="Release factor"/>
    <property type="match status" value="1"/>
</dbReference>
<dbReference type="PANTHER" id="PTHR47814:SF1">
    <property type="entry name" value="PEPTIDYL-TRNA HYDROLASE ARFB"/>
    <property type="match status" value="1"/>
</dbReference>
<evidence type="ECO:0000313" key="5">
    <source>
        <dbReference type="Proteomes" id="UP000057938"/>
    </source>
</evidence>
<dbReference type="EMBL" id="CP012669">
    <property type="protein sequence ID" value="ALE17620.1"/>
    <property type="molecule type" value="Genomic_DNA"/>
</dbReference>
<organism evidence="4 5">
    <name type="scientific">Altererythrobacter epoxidivorans</name>
    <dbReference type="NCBI Taxonomy" id="361183"/>
    <lineage>
        <taxon>Bacteria</taxon>
        <taxon>Pseudomonadati</taxon>
        <taxon>Pseudomonadota</taxon>
        <taxon>Alphaproteobacteria</taxon>
        <taxon>Sphingomonadales</taxon>
        <taxon>Erythrobacteraceae</taxon>
        <taxon>Altererythrobacter</taxon>
    </lineage>
</organism>
<dbReference type="AlphaFoldDB" id="A0A0M4MVC3"/>
<gene>
    <name evidence="4" type="ORF">AMC99_02345</name>
</gene>
<dbReference type="KEGG" id="aep:AMC99_02345"/>
<name>A0A0M4MVC3_9SPHN</name>
<dbReference type="NCBIfam" id="NF006718">
    <property type="entry name" value="PRK09256.1"/>
    <property type="match status" value="1"/>
</dbReference>
<dbReference type="Gene3D" id="3.30.160.20">
    <property type="match status" value="1"/>
</dbReference>
<dbReference type="GO" id="GO:0043022">
    <property type="term" value="F:ribosome binding"/>
    <property type="evidence" value="ECO:0007669"/>
    <property type="project" value="TreeGrafter"/>
</dbReference>
<sequence>MDEDLIARAHELAEESFLAGSGPGGQNANKVATEVQLRVNAYKLRLPPFAFARLKEIAGSKLTASGDILITAREHRTQEANRAEAREKLETLLKQAHERPKKRAKSRLNRVGKVQRLKAKKARGEVKANRGKVSRSDW</sequence>
<evidence type="ECO:0000313" key="4">
    <source>
        <dbReference type="EMBL" id="ALE17620.1"/>
    </source>
</evidence>
<dbReference type="RefSeq" id="WP_061926666.1">
    <property type="nucleotide sequence ID" value="NZ_CP012669.1"/>
</dbReference>
<dbReference type="Pfam" id="PF00472">
    <property type="entry name" value="RF-1"/>
    <property type="match status" value="1"/>
</dbReference>
<feature type="compositionally biased region" description="Basic residues" evidence="2">
    <location>
        <begin position="99"/>
        <end position="121"/>
    </location>
</feature>
<feature type="compositionally biased region" description="Basic and acidic residues" evidence="2">
    <location>
        <begin position="122"/>
        <end position="138"/>
    </location>
</feature>
<reference evidence="4 5" key="1">
    <citation type="submission" date="2015-09" db="EMBL/GenBank/DDBJ databases">
        <title>Complete genome sequence of a benzo[a]pyrene-degrading bacterium Altererythrobacter epoxidivorans CGMCC 1.7731T.</title>
        <authorList>
            <person name="Li Z."/>
            <person name="Cheng H."/>
            <person name="Huo Y."/>
            <person name="Xu X."/>
        </authorList>
    </citation>
    <scope>NUCLEOTIDE SEQUENCE [LARGE SCALE GENOMIC DNA]</scope>
    <source>
        <strain evidence="4 5">CGMCC 1.7731</strain>
    </source>
</reference>
<feature type="region of interest" description="Disordered" evidence="2">
    <location>
        <begin position="95"/>
        <end position="138"/>
    </location>
</feature>
<dbReference type="OrthoDB" id="9815709at2"/>
<evidence type="ECO:0000256" key="2">
    <source>
        <dbReference type="SAM" id="MobiDB-lite"/>
    </source>
</evidence>
<dbReference type="GO" id="GO:0004045">
    <property type="term" value="F:peptidyl-tRNA hydrolase activity"/>
    <property type="evidence" value="ECO:0007669"/>
    <property type="project" value="TreeGrafter"/>
</dbReference>
<accession>A0A0M4MVC3</accession>
<dbReference type="Proteomes" id="UP000057938">
    <property type="component" value="Chromosome"/>
</dbReference>
<proteinExistence type="inferred from homology"/>
<evidence type="ECO:0000259" key="3">
    <source>
        <dbReference type="Pfam" id="PF00472"/>
    </source>
</evidence>
<protein>
    <recommendedName>
        <fullName evidence="3">Prokaryotic-type class I peptide chain release factors domain-containing protein</fullName>
    </recommendedName>
</protein>
<feature type="domain" description="Prokaryotic-type class I peptide chain release factors" evidence="3">
    <location>
        <begin position="14"/>
        <end position="132"/>
    </location>
</feature>